<accession>A0ABX4EXI0</accession>
<dbReference type="InterPro" id="IPR024078">
    <property type="entry name" value="LmbE-like_dom_sf"/>
</dbReference>
<proteinExistence type="predicted"/>
<comment type="caution">
    <text evidence="2">The sequence shown here is derived from an EMBL/GenBank/DDBJ whole genome shotgun (WGS) entry which is preliminary data.</text>
</comment>
<keyword evidence="3" id="KW-1185">Reference proteome</keyword>
<organism evidence="2 3">
    <name type="scientific">Bordetella genomosp. 1</name>
    <dbReference type="NCBI Taxonomy" id="1395607"/>
    <lineage>
        <taxon>Bacteria</taxon>
        <taxon>Pseudomonadati</taxon>
        <taxon>Pseudomonadota</taxon>
        <taxon>Betaproteobacteria</taxon>
        <taxon>Burkholderiales</taxon>
        <taxon>Alcaligenaceae</taxon>
        <taxon>Bordetella</taxon>
    </lineage>
</organism>
<feature type="region of interest" description="Disordered" evidence="1">
    <location>
        <begin position="71"/>
        <end position="100"/>
    </location>
</feature>
<dbReference type="SUPFAM" id="SSF102588">
    <property type="entry name" value="LmbE-like"/>
    <property type="match status" value="1"/>
</dbReference>
<feature type="region of interest" description="Disordered" evidence="1">
    <location>
        <begin position="41"/>
        <end position="60"/>
    </location>
</feature>
<dbReference type="EMBL" id="NEVR01000003">
    <property type="protein sequence ID" value="OZI63802.1"/>
    <property type="molecule type" value="Genomic_DNA"/>
</dbReference>
<gene>
    <name evidence="2" type="ORF">CAL27_14440</name>
</gene>
<protein>
    <recommendedName>
        <fullName evidence="4">PIG-L family deacetylase</fullName>
    </recommendedName>
</protein>
<dbReference type="Proteomes" id="UP000216354">
    <property type="component" value="Unassembled WGS sequence"/>
</dbReference>
<evidence type="ECO:0000256" key="1">
    <source>
        <dbReference type="SAM" id="MobiDB-lite"/>
    </source>
</evidence>
<name>A0ABX4EXI0_9BORD</name>
<reference evidence="2 3" key="1">
    <citation type="submission" date="2017-05" db="EMBL/GenBank/DDBJ databases">
        <title>Complete and WGS of Bordetella genogroups.</title>
        <authorList>
            <person name="Spilker T."/>
            <person name="Lipuma J."/>
        </authorList>
    </citation>
    <scope>NUCLEOTIDE SEQUENCE [LARGE SCALE GENOMIC DNA]</scope>
    <source>
        <strain evidence="2 3">AU9795</strain>
    </source>
</reference>
<dbReference type="Gene3D" id="3.40.50.10320">
    <property type="entry name" value="LmbE-like"/>
    <property type="match status" value="1"/>
</dbReference>
<evidence type="ECO:0000313" key="2">
    <source>
        <dbReference type="EMBL" id="OZI63802.1"/>
    </source>
</evidence>
<evidence type="ECO:0000313" key="3">
    <source>
        <dbReference type="Proteomes" id="UP000216354"/>
    </source>
</evidence>
<evidence type="ECO:0008006" key="4">
    <source>
        <dbReference type="Google" id="ProtNLM"/>
    </source>
</evidence>
<sequence length="346" mass="37123">MARARWPADKFCDVAYQQVTCPRQRLAPSFSSALARQLRKPPYPIPQNWRKSHAKQTVGERDGLAVGNRRRCARAVGRSDRKGDRRARRPNAQAAKTPCGALRGGPMAFSNGVVAIAPHYEDAVFCCGAALSAHPGSTVLTVYSAVPPPGTPLTPWDTRCGFHDVQQAMAVRRAEEDRALALLQAQGRGLDLLDPHYGGGAMAARLPGVIAAALTLLRPRVVLMPLGLSGSEHVMVGDAALAVMPLFGDAQWLAYEEVASRDEPGRVQSRLALLQQRQLSATPMEFGPPDGVLKARAMAQYESHQKGMSELLGLASPDGRGPAKAPVDRLWRIAAAPPARTTVISA</sequence>